<evidence type="ECO:0000256" key="2">
    <source>
        <dbReference type="ARBA" id="ARBA00022475"/>
    </source>
</evidence>
<dbReference type="RefSeq" id="WP_123179090.1">
    <property type="nucleotide sequence ID" value="NZ_CP033614.1"/>
</dbReference>
<keyword evidence="2" id="KW-1003">Cell membrane</keyword>
<feature type="transmembrane region" description="Helical" evidence="6">
    <location>
        <begin position="229"/>
        <end position="247"/>
    </location>
</feature>
<evidence type="ECO:0000256" key="3">
    <source>
        <dbReference type="ARBA" id="ARBA00022692"/>
    </source>
</evidence>
<evidence type="ECO:0000313" key="7">
    <source>
        <dbReference type="EMBL" id="AYV54525.1"/>
    </source>
</evidence>
<dbReference type="InterPro" id="IPR051449">
    <property type="entry name" value="ABC-2_transporter_component"/>
</dbReference>
<reference evidence="7 8" key="1">
    <citation type="submission" date="2018-11" db="EMBL/GenBank/DDBJ databases">
        <title>Complete genome sequence of Leptospira kmetyi isolate LS 001/16 from soil sample associated with a leptospirosis patient in Kelantan.</title>
        <authorList>
            <person name="Muhammad Yusoff F."/>
            <person name="Muhammad Yusoff S."/>
            <person name="Ahmad M.N."/>
            <person name="Yusof N.Y."/>
            <person name="Aziah I."/>
        </authorList>
    </citation>
    <scope>NUCLEOTIDE SEQUENCE [LARGE SCALE GENOMIC DNA]</scope>
    <source>
        <strain evidence="7 8">LS 001/16</strain>
    </source>
</reference>
<evidence type="ECO:0000256" key="4">
    <source>
        <dbReference type="ARBA" id="ARBA00022989"/>
    </source>
</evidence>
<dbReference type="Pfam" id="PF12679">
    <property type="entry name" value="ABC2_membrane_2"/>
    <property type="match status" value="1"/>
</dbReference>
<comment type="subcellular location">
    <subcellularLocation>
        <location evidence="1">Cell membrane</location>
        <topology evidence="1">Multi-pass membrane protein</topology>
    </subcellularLocation>
</comment>
<dbReference type="PANTHER" id="PTHR30294:SF29">
    <property type="entry name" value="MULTIDRUG ABC TRANSPORTER PERMEASE YBHS-RELATED"/>
    <property type="match status" value="1"/>
</dbReference>
<sequence>MKLTESIRNFFFNLRTVCRKEISVYFNSPVGTIFASFFLFLTSFLFFFGLGEGSFWDFKSASMEEYFLYFPVLYVIFIPALSMRLWSEEERSGTLEILFSLPFSDLELILGKFFAAWSFLGFVLSFTFLIPGTILYLGDLDFGTVAVGYFGIFLLGGANLALGSFVSSLTKDQIVSYLLGVIFCLLFFLSGFRPVLQFLGAGLGNAFAFFSLSKHFEPFRLGILDGREVFFYLSFILFVVYSNVLILRSKR</sequence>
<feature type="transmembrane region" description="Helical" evidence="6">
    <location>
        <begin position="174"/>
        <end position="192"/>
    </location>
</feature>
<evidence type="ECO:0000256" key="5">
    <source>
        <dbReference type="ARBA" id="ARBA00023136"/>
    </source>
</evidence>
<organism evidence="7 8">
    <name type="scientific">Leptospira kmetyi</name>
    <dbReference type="NCBI Taxonomy" id="408139"/>
    <lineage>
        <taxon>Bacteria</taxon>
        <taxon>Pseudomonadati</taxon>
        <taxon>Spirochaetota</taxon>
        <taxon>Spirochaetia</taxon>
        <taxon>Leptospirales</taxon>
        <taxon>Leptospiraceae</taxon>
        <taxon>Leptospira</taxon>
    </lineage>
</organism>
<dbReference type="GO" id="GO:0140359">
    <property type="term" value="F:ABC-type transporter activity"/>
    <property type="evidence" value="ECO:0007669"/>
    <property type="project" value="InterPro"/>
</dbReference>
<feature type="transmembrane region" description="Helical" evidence="6">
    <location>
        <begin position="108"/>
        <end position="130"/>
    </location>
</feature>
<dbReference type="Proteomes" id="UP000276407">
    <property type="component" value="Chromosome 1"/>
</dbReference>
<protein>
    <submittedName>
        <fullName evidence="7">Gliding motility ABC transporter</fullName>
    </submittedName>
</protein>
<dbReference type="EMBL" id="CP033614">
    <property type="protein sequence ID" value="AYV54525.1"/>
    <property type="molecule type" value="Genomic_DNA"/>
</dbReference>
<feature type="transmembrane region" description="Helical" evidence="6">
    <location>
        <begin position="68"/>
        <end position="87"/>
    </location>
</feature>
<evidence type="ECO:0000256" key="6">
    <source>
        <dbReference type="SAM" id="Phobius"/>
    </source>
</evidence>
<evidence type="ECO:0000256" key="1">
    <source>
        <dbReference type="ARBA" id="ARBA00004651"/>
    </source>
</evidence>
<keyword evidence="4 6" id="KW-1133">Transmembrane helix</keyword>
<keyword evidence="5 6" id="KW-0472">Membrane</keyword>
<keyword evidence="3 6" id="KW-0812">Transmembrane</keyword>
<dbReference type="KEGG" id="lkm:EFP84_02710"/>
<feature type="transmembrane region" description="Helical" evidence="6">
    <location>
        <begin position="142"/>
        <end position="162"/>
    </location>
</feature>
<gene>
    <name evidence="7" type="ORF">EFP84_02710</name>
</gene>
<evidence type="ECO:0000313" key="8">
    <source>
        <dbReference type="Proteomes" id="UP000276407"/>
    </source>
</evidence>
<dbReference type="GO" id="GO:0005886">
    <property type="term" value="C:plasma membrane"/>
    <property type="evidence" value="ECO:0007669"/>
    <property type="project" value="UniProtKB-SubCell"/>
</dbReference>
<name>A0AAD0UN44_9LEPT</name>
<dbReference type="AlphaFoldDB" id="A0AAD0UN44"/>
<feature type="transmembrane region" description="Helical" evidence="6">
    <location>
        <begin position="24"/>
        <end position="48"/>
    </location>
</feature>
<proteinExistence type="predicted"/>
<accession>A0AAD0UN44</accession>
<dbReference type="PANTHER" id="PTHR30294">
    <property type="entry name" value="MEMBRANE COMPONENT OF ABC TRANSPORTER YHHJ-RELATED"/>
    <property type="match status" value="1"/>
</dbReference>